<proteinExistence type="predicted"/>
<organism evidence="2 3">
    <name type="scientific">Azospirillum brasilense</name>
    <dbReference type="NCBI Taxonomy" id="192"/>
    <lineage>
        <taxon>Bacteria</taxon>
        <taxon>Pseudomonadati</taxon>
        <taxon>Pseudomonadota</taxon>
        <taxon>Alphaproteobacteria</taxon>
        <taxon>Rhodospirillales</taxon>
        <taxon>Azospirillaceae</taxon>
        <taxon>Azospirillum</taxon>
    </lineage>
</organism>
<accession>A0A4D8QBA6</accession>
<evidence type="ECO:0000256" key="1">
    <source>
        <dbReference type="SAM" id="MobiDB-lite"/>
    </source>
</evidence>
<dbReference type="EMBL" id="CP032331">
    <property type="protein sequence ID" value="QCO03432.1"/>
    <property type="molecule type" value="Genomic_DNA"/>
</dbReference>
<sequence>MEEPLKEFSEVLGWQELENIALAGGREMPDGMILKVVNGPFDILGKSRTVKASGDACATSFCYRTLVPVILQLGDFQQTVLIADERSIWGIDLDRAALVQTKMDLTFMNGVLTGVEIDKPSTLLAAASLPLTILKAILTVPTEILRFRIDYDSAKEGSAKQELATIKAQEELKKAKEASGSTSDPDKAAPPILSPLGI</sequence>
<evidence type="ECO:0000313" key="2">
    <source>
        <dbReference type="EMBL" id="QCO03432.1"/>
    </source>
</evidence>
<gene>
    <name evidence="2" type="ORF">D3867_15270</name>
</gene>
<keyword evidence="2" id="KW-0614">Plasmid</keyword>
<dbReference type="Proteomes" id="UP000298596">
    <property type="component" value="Plasmid p1"/>
</dbReference>
<feature type="region of interest" description="Disordered" evidence="1">
    <location>
        <begin position="174"/>
        <end position="198"/>
    </location>
</feature>
<protein>
    <submittedName>
        <fullName evidence="2">Uncharacterized protein</fullName>
    </submittedName>
</protein>
<geneLocation type="plasmid" evidence="2">
    <name>p1</name>
</geneLocation>
<evidence type="ECO:0000313" key="3">
    <source>
        <dbReference type="Proteomes" id="UP000298596"/>
    </source>
</evidence>
<reference evidence="2 3" key="1">
    <citation type="submission" date="2018-09" db="EMBL/GenBank/DDBJ databases">
        <title>Whole genome based analysis of evolution and adaptive divergence in Indian and Brazilian strains of Azospirillum brasilense.</title>
        <authorList>
            <person name="Singh C."/>
            <person name="Tripathi A.K."/>
        </authorList>
    </citation>
    <scope>NUCLEOTIDE SEQUENCE [LARGE SCALE GENOMIC DNA]</scope>
    <source>
        <strain evidence="2 3">MTCC4036</strain>
        <plasmid evidence="2 3">p1</plasmid>
    </source>
</reference>
<name>A0A4D8QBA6_AZOBR</name>
<dbReference type="AlphaFoldDB" id="A0A4D8QBA6"/>